<sequence length="109" mass="12375">MARDTVEQSRMLFGSDLRWRTLGKKRSLFNFFLKLGHYKPYPESPTTCAGIRTGQNSSPHKCFHEQNTDPAIRHLPVLHDSPILAILTANNLTKQPCISSNNIQATRKL</sequence>
<dbReference type="EMBL" id="CP144699">
    <property type="protein sequence ID" value="WVZ19786.1"/>
    <property type="molecule type" value="Genomic_DNA"/>
</dbReference>
<evidence type="ECO:0000313" key="2">
    <source>
        <dbReference type="Proteomes" id="UP001374535"/>
    </source>
</evidence>
<accession>A0AAQ3S8P0</accession>
<gene>
    <name evidence="1" type="ORF">V8G54_007108</name>
</gene>
<name>A0AAQ3S8P0_VIGMU</name>
<organism evidence="1 2">
    <name type="scientific">Vigna mungo</name>
    <name type="common">Black gram</name>
    <name type="synonym">Phaseolus mungo</name>
    <dbReference type="NCBI Taxonomy" id="3915"/>
    <lineage>
        <taxon>Eukaryota</taxon>
        <taxon>Viridiplantae</taxon>
        <taxon>Streptophyta</taxon>
        <taxon>Embryophyta</taxon>
        <taxon>Tracheophyta</taxon>
        <taxon>Spermatophyta</taxon>
        <taxon>Magnoliopsida</taxon>
        <taxon>eudicotyledons</taxon>
        <taxon>Gunneridae</taxon>
        <taxon>Pentapetalae</taxon>
        <taxon>rosids</taxon>
        <taxon>fabids</taxon>
        <taxon>Fabales</taxon>
        <taxon>Fabaceae</taxon>
        <taxon>Papilionoideae</taxon>
        <taxon>50 kb inversion clade</taxon>
        <taxon>NPAAA clade</taxon>
        <taxon>indigoferoid/millettioid clade</taxon>
        <taxon>Phaseoleae</taxon>
        <taxon>Vigna</taxon>
    </lineage>
</organism>
<protein>
    <submittedName>
        <fullName evidence="1">Uncharacterized protein</fullName>
    </submittedName>
</protein>
<dbReference type="Proteomes" id="UP001374535">
    <property type="component" value="Chromosome 2"/>
</dbReference>
<keyword evidence="2" id="KW-1185">Reference proteome</keyword>
<proteinExistence type="predicted"/>
<dbReference type="AlphaFoldDB" id="A0AAQ3S8P0"/>
<evidence type="ECO:0000313" key="1">
    <source>
        <dbReference type="EMBL" id="WVZ19786.1"/>
    </source>
</evidence>
<reference evidence="1 2" key="1">
    <citation type="journal article" date="2023" name="Life. Sci Alliance">
        <title>Evolutionary insights into 3D genome organization and epigenetic landscape of Vigna mungo.</title>
        <authorList>
            <person name="Junaid A."/>
            <person name="Singh B."/>
            <person name="Bhatia S."/>
        </authorList>
    </citation>
    <scope>NUCLEOTIDE SEQUENCE [LARGE SCALE GENOMIC DNA]</scope>
    <source>
        <strain evidence="1">Urdbean</strain>
    </source>
</reference>